<dbReference type="EMBL" id="JAGTJJ010000004">
    <property type="protein sequence ID" value="MDC3981332.1"/>
    <property type="molecule type" value="Genomic_DNA"/>
</dbReference>
<protein>
    <submittedName>
        <fullName evidence="3">Uncharacterized protein</fullName>
    </submittedName>
</protein>
<proteinExistence type="predicted"/>
<gene>
    <name evidence="3" type="ORF">KEG57_12535</name>
</gene>
<accession>A0A9X3X0A8</accession>
<comment type="caution">
    <text evidence="3">The sequence shown here is derived from an EMBL/GenBank/DDBJ whole genome shotgun (WGS) entry which is preliminary data.</text>
</comment>
<feature type="region of interest" description="Disordered" evidence="1">
    <location>
        <begin position="32"/>
        <end position="75"/>
    </location>
</feature>
<feature type="signal peptide" evidence="2">
    <location>
        <begin position="1"/>
        <end position="17"/>
    </location>
</feature>
<evidence type="ECO:0000256" key="2">
    <source>
        <dbReference type="SAM" id="SignalP"/>
    </source>
</evidence>
<dbReference type="Proteomes" id="UP001151081">
    <property type="component" value="Unassembled WGS sequence"/>
</dbReference>
<dbReference type="AlphaFoldDB" id="A0A9X3X0A8"/>
<feature type="compositionally biased region" description="Low complexity" evidence="1">
    <location>
        <begin position="39"/>
        <end position="63"/>
    </location>
</feature>
<evidence type="ECO:0000313" key="4">
    <source>
        <dbReference type="Proteomes" id="UP001151081"/>
    </source>
</evidence>
<dbReference type="PROSITE" id="PS51257">
    <property type="entry name" value="PROKAR_LIPOPROTEIN"/>
    <property type="match status" value="1"/>
</dbReference>
<sequence length="170" mass="16601">MKQAVALSMVALGLAFAAGCGAKVVVDTPGEGAGGAGGTSQSSSDGPGPITSVGPGPMVSSVGPGPGPGSGPSVVSSSATGPMSCDNQGDCPFCIECGTNSICNGLWTKCLATPSCEGLLNCLPSCQDQICFDKCLDTFPDGIALYNETASCLVCQSCFNDCDGAGQGCP</sequence>
<keyword evidence="4" id="KW-1185">Reference proteome</keyword>
<feature type="chain" id="PRO_5040760096" evidence="2">
    <location>
        <begin position="18"/>
        <end position="170"/>
    </location>
</feature>
<name>A0A9X3X0A8_9BACT</name>
<keyword evidence="2" id="KW-0732">Signal</keyword>
<dbReference type="RefSeq" id="WP_272419867.1">
    <property type="nucleotide sequence ID" value="NZ_JAGTJJ010000004.1"/>
</dbReference>
<reference evidence="3 4" key="1">
    <citation type="submission" date="2021-04" db="EMBL/GenBank/DDBJ databases">
        <title>Genome analysis of Polyangium sp.</title>
        <authorList>
            <person name="Li Y."/>
            <person name="Wang J."/>
        </authorList>
    </citation>
    <scope>NUCLEOTIDE SEQUENCE [LARGE SCALE GENOMIC DNA]</scope>
    <source>
        <strain evidence="3 4">SDU14</strain>
    </source>
</reference>
<evidence type="ECO:0000256" key="1">
    <source>
        <dbReference type="SAM" id="MobiDB-lite"/>
    </source>
</evidence>
<organism evidence="3 4">
    <name type="scientific">Polyangium jinanense</name>
    <dbReference type="NCBI Taxonomy" id="2829994"/>
    <lineage>
        <taxon>Bacteria</taxon>
        <taxon>Pseudomonadati</taxon>
        <taxon>Myxococcota</taxon>
        <taxon>Polyangia</taxon>
        <taxon>Polyangiales</taxon>
        <taxon>Polyangiaceae</taxon>
        <taxon>Polyangium</taxon>
    </lineage>
</organism>
<evidence type="ECO:0000313" key="3">
    <source>
        <dbReference type="EMBL" id="MDC3981332.1"/>
    </source>
</evidence>